<gene>
    <name evidence="2" type="ORF">Pan181_13890</name>
</gene>
<proteinExistence type="predicted"/>
<dbReference type="EMBL" id="CP036278">
    <property type="protein sequence ID" value="QDU55203.1"/>
    <property type="molecule type" value="Genomic_DNA"/>
</dbReference>
<feature type="region of interest" description="Disordered" evidence="1">
    <location>
        <begin position="179"/>
        <end position="277"/>
    </location>
</feature>
<dbReference type="AlphaFoldDB" id="A0A518AKF9"/>
<evidence type="ECO:0000256" key="1">
    <source>
        <dbReference type="SAM" id="MobiDB-lite"/>
    </source>
</evidence>
<feature type="region of interest" description="Disordered" evidence="1">
    <location>
        <begin position="145"/>
        <end position="165"/>
    </location>
</feature>
<protein>
    <submittedName>
        <fullName evidence="2">Uncharacterized protein</fullName>
    </submittedName>
</protein>
<feature type="compositionally biased region" description="Basic and acidic residues" evidence="1">
    <location>
        <begin position="267"/>
        <end position="277"/>
    </location>
</feature>
<sequence>MPVVSKADESPVRRSECGTHLDCTVPEDSLRLPNAALRDSTWLPAALLATLVLLASALQAFGEEPAPLQWRPARAIKPNQSTEVQKPRGESGWATTADVQPATGAKQTQSNESGRVIQVTYRESSGPQLITQGEARVSGVVVHPRDPRFRGTGPAYRLSQDPFADDTDLDAELNRQIAEPFGDPDQQAPTLDGPAPGLEPGELPEPLQPGGLNEGGLEMTPPDGFDMPEDDFDALDNGVAQPGVDPTFQDPTQQPNLDSEAAISSPRAREKFDEERRKATEAYDEALTDLRSDRIGRIQLGISLTGREGLDYPFEGTIDDGTLYEGREWPEVTYMWKAAANCHKPLYFEQPQLERYGHSWGPYTQPLISGAHFFTRIPVLPYCMGIESPTECIYPLGHYRPGNCAPYMIPAVPFTWRAALFEAGAVTGAAAAIP</sequence>
<evidence type="ECO:0000313" key="2">
    <source>
        <dbReference type="EMBL" id="QDU55203.1"/>
    </source>
</evidence>
<organism evidence="2 3">
    <name type="scientific">Aeoliella mucimassa</name>
    <dbReference type="NCBI Taxonomy" id="2527972"/>
    <lineage>
        <taxon>Bacteria</taxon>
        <taxon>Pseudomonadati</taxon>
        <taxon>Planctomycetota</taxon>
        <taxon>Planctomycetia</taxon>
        <taxon>Pirellulales</taxon>
        <taxon>Lacipirellulaceae</taxon>
        <taxon>Aeoliella</taxon>
    </lineage>
</organism>
<dbReference type="KEGG" id="amuc:Pan181_13890"/>
<dbReference type="Proteomes" id="UP000315750">
    <property type="component" value="Chromosome"/>
</dbReference>
<feature type="compositionally biased region" description="Low complexity" evidence="1">
    <location>
        <begin position="193"/>
        <end position="218"/>
    </location>
</feature>
<name>A0A518AKF9_9BACT</name>
<keyword evidence="3" id="KW-1185">Reference proteome</keyword>
<reference evidence="2 3" key="1">
    <citation type="submission" date="2019-02" db="EMBL/GenBank/DDBJ databases">
        <title>Deep-cultivation of Planctomycetes and their phenomic and genomic characterization uncovers novel biology.</title>
        <authorList>
            <person name="Wiegand S."/>
            <person name="Jogler M."/>
            <person name="Boedeker C."/>
            <person name="Pinto D."/>
            <person name="Vollmers J."/>
            <person name="Rivas-Marin E."/>
            <person name="Kohn T."/>
            <person name="Peeters S.H."/>
            <person name="Heuer A."/>
            <person name="Rast P."/>
            <person name="Oberbeckmann S."/>
            <person name="Bunk B."/>
            <person name="Jeske O."/>
            <person name="Meyerdierks A."/>
            <person name="Storesund J.E."/>
            <person name="Kallscheuer N."/>
            <person name="Luecker S."/>
            <person name="Lage O.M."/>
            <person name="Pohl T."/>
            <person name="Merkel B.J."/>
            <person name="Hornburger P."/>
            <person name="Mueller R.-W."/>
            <person name="Bruemmer F."/>
            <person name="Labrenz M."/>
            <person name="Spormann A.M."/>
            <person name="Op den Camp H."/>
            <person name="Overmann J."/>
            <person name="Amann R."/>
            <person name="Jetten M.S.M."/>
            <person name="Mascher T."/>
            <person name="Medema M.H."/>
            <person name="Devos D.P."/>
            <person name="Kaster A.-K."/>
            <person name="Ovreas L."/>
            <person name="Rohde M."/>
            <person name="Galperin M.Y."/>
            <person name="Jogler C."/>
        </authorList>
    </citation>
    <scope>NUCLEOTIDE SEQUENCE [LARGE SCALE GENOMIC DNA]</scope>
    <source>
        <strain evidence="2 3">Pan181</strain>
    </source>
</reference>
<evidence type="ECO:0000313" key="3">
    <source>
        <dbReference type="Proteomes" id="UP000315750"/>
    </source>
</evidence>
<feature type="region of interest" description="Disordered" evidence="1">
    <location>
        <begin position="76"/>
        <end position="114"/>
    </location>
</feature>
<accession>A0A518AKF9</accession>